<evidence type="ECO:0008006" key="4">
    <source>
        <dbReference type="Google" id="ProtNLM"/>
    </source>
</evidence>
<keyword evidence="1" id="KW-1133">Transmembrane helix</keyword>
<dbReference type="Proteomes" id="UP000054399">
    <property type="component" value="Unassembled WGS sequence"/>
</dbReference>
<feature type="transmembrane region" description="Helical" evidence="1">
    <location>
        <begin position="246"/>
        <end position="265"/>
    </location>
</feature>
<feature type="transmembrane region" description="Helical" evidence="1">
    <location>
        <begin position="198"/>
        <end position="217"/>
    </location>
</feature>
<dbReference type="EMBL" id="ATAM02000001">
    <property type="protein sequence ID" value="KAL0256030.1"/>
    <property type="molecule type" value="Genomic_DNA"/>
</dbReference>
<accession>A0ABR3C5Y2</accession>
<evidence type="ECO:0000313" key="2">
    <source>
        <dbReference type="EMBL" id="KAL0256030.1"/>
    </source>
</evidence>
<name>A0ABR3C5Y2_9TREE</name>
<feature type="transmembrane region" description="Helical" evidence="1">
    <location>
        <begin position="27"/>
        <end position="45"/>
    </location>
</feature>
<keyword evidence="1" id="KW-0472">Membrane</keyword>
<gene>
    <name evidence="2" type="ORF">I308_100842</name>
</gene>
<organism evidence="2 3">
    <name type="scientific">Cryptococcus tetragattii IND107</name>
    <dbReference type="NCBI Taxonomy" id="1296105"/>
    <lineage>
        <taxon>Eukaryota</taxon>
        <taxon>Fungi</taxon>
        <taxon>Dikarya</taxon>
        <taxon>Basidiomycota</taxon>
        <taxon>Agaricomycotina</taxon>
        <taxon>Tremellomycetes</taxon>
        <taxon>Tremellales</taxon>
        <taxon>Cryptococcaceae</taxon>
        <taxon>Cryptococcus</taxon>
        <taxon>Cryptococcus gattii species complex</taxon>
    </lineage>
</organism>
<protein>
    <recommendedName>
        <fullName evidence="4">Integral membrane protein</fullName>
    </recommendedName>
</protein>
<comment type="caution">
    <text evidence="2">The sequence shown here is derived from an EMBL/GenBank/DDBJ whole genome shotgun (WGS) entry which is preliminary data.</text>
</comment>
<sequence>MSPALSPLTAQISALLASPLHAALPLPRLPLIHAVRVSILWAALTRHKRRPGTLQHAFGYLVLAWAGNTALALLLSLPPAWLVSPAPWIVYLLVYLLFIPTGLSPYIVDHCPQVLLNTAGAAVDGLSRGVTIASIAGMLEASAKFHAAAHGQAVSAWTYTLLSTVAVSSGGFLVSLLSLHEASYRLSVPSVFRRGAGVWGTMDVWAAALAGLGYWAMVSVRMEDVQAMVGSGFDRWGVKSTAMDGLSARTVCVLFLGGILILRAVRTQLVSTGTKRNR</sequence>
<reference evidence="3" key="1">
    <citation type="submission" date="2015-01" db="EMBL/GenBank/DDBJ databases">
        <title>The Genome Sequence of Cryptococcus gattii MMRL2647.</title>
        <authorList>
            <consortium name="The Broad Institute Genomics Platform"/>
            <person name="Cuomo C."/>
            <person name="Litvintseva A."/>
            <person name="Chen Y."/>
            <person name="Heitman J."/>
            <person name="Sun S."/>
            <person name="Springer D."/>
            <person name="Dromer F."/>
            <person name="Young S."/>
            <person name="Zeng Q."/>
            <person name="Gargeya S."/>
            <person name="Abouelleil A."/>
            <person name="Alvarado L."/>
            <person name="Chapman S.B."/>
            <person name="Gainer-Dewar J."/>
            <person name="Goldberg J."/>
            <person name="Griggs A."/>
            <person name="Gujja S."/>
            <person name="Hansen M."/>
            <person name="Howarth C."/>
            <person name="Imamovic A."/>
            <person name="Larimer J."/>
            <person name="Murphy C."/>
            <person name="Naylor J."/>
            <person name="Pearson M."/>
            <person name="Priest M."/>
            <person name="Roberts A."/>
            <person name="Saif S."/>
            <person name="Shea T."/>
            <person name="Sykes S."/>
            <person name="Wortman J."/>
            <person name="Nusbaum C."/>
            <person name="Birren B."/>
        </authorList>
    </citation>
    <scope>NUCLEOTIDE SEQUENCE [LARGE SCALE GENOMIC DNA]</scope>
    <source>
        <strain evidence="3">IND107</strain>
    </source>
</reference>
<feature type="transmembrane region" description="Helical" evidence="1">
    <location>
        <begin position="156"/>
        <end position="177"/>
    </location>
</feature>
<feature type="transmembrane region" description="Helical" evidence="1">
    <location>
        <begin position="88"/>
        <end position="108"/>
    </location>
</feature>
<dbReference type="GeneID" id="91987700"/>
<evidence type="ECO:0000313" key="3">
    <source>
        <dbReference type="Proteomes" id="UP000054399"/>
    </source>
</evidence>
<reference evidence="2 3" key="2">
    <citation type="submission" date="2024-01" db="EMBL/GenBank/DDBJ databases">
        <title>Comparative genomics of Cryptococcus and Kwoniella reveals pathogenesis evolution and contrasting modes of karyotype evolution via chromosome fusion or intercentromeric recombination.</title>
        <authorList>
            <person name="Coelho M.A."/>
            <person name="David-Palma M."/>
            <person name="Shea T."/>
            <person name="Bowers K."/>
            <person name="Mcginley-Smith S."/>
            <person name="Mohammad A.W."/>
            <person name="Gnirke A."/>
            <person name="Yurkov A.M."/>
            <person name="Nowrousian M."/>
            <person name="Sun S."/>
            <person name="Cuomo C.A."/>
            <person name="Heitman J."/>
        </authorList>
    </citation>
    <scope>NUCLEOTIDE SEQUENCE [LARGE SCALE GENOMIC DNA]</scope>
    <source>
        <strain evidence="2 3">IND107</strain>
    </source>
</reference>
<evidence type="ECO:0000256" key="1">
    <source>
        <dbReference type="SAM" id="Phobius"/>
    </source>
</evidence>
<feature type="transmembrane region" description="Helical" evidence="1">
    <location>
        <begin position="115"/>
        <end position="136"/>
    </location>
</feature>
<dbReference type="RefSeq" id="XP_066617307.1">
    <property type="nucleotide sequence ID" value="XM_066755406.1"/>
</dbReference>
<feature type="transmembrane region" description="Helical" evidence="1">
    <location>
        <begin position="57"/>
        <end position="82"/>
    </location>
</feature>
<keyword evidence="1" id="KW-0812">Transmembrane</keyword>
<proteinExistence type="predicted"/>
<keyword evidence="3" id="KW-1185">Reference proteome</keyword>